<name>A0A9P8UJ95_9PEZI</name>
<organism evidence="2 3">
    <name type="scientific">Truncatella angustata</name>
    <dbReference type="NCBI Taxonomy" id="152316"/>
    <lineage>
        <taxon>Eukaryota</taxon>
        <taxon>Fungi</taxon>
        <taxon>Dikarya</taxon>
        <taxon>Ascomycota</taxon>
        <taxon>Pezizomycotina</taxon>
        <taxon>Sordariomycetes</taxon>
        <taxon>Xylariomycetidae</taxon>
        <taxon>Amphisphaeriales</taxon>
        <taxon>Sporocadaceae</taxon>
        <taxon>Truncatella</taxon>
    </lineage>
</organism>
<feature type="region of interest" description="Disordered" evidence="1">
    <location>
        <begin position="13"/>
        <end position="33"/>
    </location>
</feature>
<proteinExistence type="predicted"/>
<dbReference type="GeneID" id="70129120"/>
<dbReference type="Proteomes" id="UP000758603">
    <property type="component" value="Unassembled WGS sequence"/>
</dbReference>
<dbReference type="EMBL" id="JAGPXC010000005">
    <property type="protein sequence ID" value="KAH6653202.1"/>
    <property type="molecule type" value="Genomic_DNA"/>
</dbReference>
<protein>
    <submittedName>
        <fullName evidence="2">Uncharacterized protein</fullName>
    </submittedName>
</protein>
<reference evidence="2" key="1">
    <citation type="journal article" date="2021" name="Nat. Commun.">
        <title>Genetic determinants of endophytism in the Arabidopsis root mycobiome.</title>
        <authorList>
            <person name="Mesny F."/>
            <person name="Miyauchi S."/>
            <person name="Thiergart T."/>
            <person name="Pickel B."/>
            <person name="Atanasova L."/>
            <person name="Karlsson M."/>
            <person name="Huettel B."/>
            <person name="Barry K.W."/>
            <person name="Haridas S."/>
            <person name="Chen C."/>
            <person name="Bauer D."/>
            <person name="Andreopoulos W."/>
            <person name="Pangilinan J."/>
            <person name="LaButti K."/>
            <person name="Riley R."/>
            <person name="Lipzen A."/>
            <person name="Clum A."/>
            <person name="Drula E."/>
            <person name="Henrissat B."/>
            <person name="Kohler A."/>
            <person name="Grigoriev I.V."/>
            <person name="Martin F.M."/>
            <person name="Hacquard S."/>
        </authorList>
    </citation>
    <scope>NUCLEOTIDE SEQUENCE</scope>
    <source>
        <strain evidence="2">MPI-SDFR-AT-0073</strain>
    </source>
</reference>
<evidence type="ECO:0000256" key="1">
    <source>
        <dbReference type="SAM" id="MobiDB-lite"/>
    </source>
</evidence>
<dbReference type="RefSeq" id="XP_045957479.1">
    <property type="nucleotide sequence ID" value="XM_046100228.1"/>
</dbReference>
<keyword evidence="3" id="KW-1185">Reference proteome</keyword>
<dbReference type="OrthoDB" id="4737007at2759"/>
<sequence>MAVAGVCATPSNRNGRQLARGSQSLPRTTGSGPNAVLTADLSASHGRIQSATTEDTIMAEADGVYGTCLVPTNTTVSDCQAVLGDIAAFGDMEGSNGTISVAPGFCLNWWEGTCQGRVCGRNSGLSASSDWIVETMESSILDTCITKGQTGVVADCSDWTATCVRLTCAATTDAIMRLLELLSNSSPLD</sequence>
<feature type="compositionally biased region" description="Polar residues" evidence="1">
    <location>
        <begin position="13"/>
        <end position="32"/>
    </location>
</feature>
<dbReference type="AlphaFoldDB" id="A0A9P8UJ95"/>
<comment type="caution">
    <text evidence="2">The sequence shown here is derived from an EMBL/GenBank/DDBJ whole genome shotgun (WGS) entry which is preliminary data.</text>
</comment>
<evidence type="ECO:0000313" key="2">
    <source>
        <dbReference type="EMBL" id="KAH6653202.1"/>
    </source>
</evidence>
<evidence type="ECO:0000313" key="3">
    <source>
        <dbReference type="Proteomes" id="UP000758603"/>
    </source>
</evidence>
<gene>
    <name evidence="2" type="ORF">BKA67DRAFT_536894</name>
</gene>
<accession>A0A9P8UJ95</accession>